<reference evidence="14" key="2">
    <citation type="journal article" date="2021" name="Sci. Rep.">
        <title>The distribution of antibiotic resistance genes in chicken gut microbiota commensals.</title>
        <authorList>
            <person name="Juricova H."/>
            <person name="Matiasovicova J."/>
            <person name="Kubasova T."/>
            <person name="Cejkova D."/>
            <person name="Rychlik I."/>
        </authorList>
    </citation>
    <scope>NUCLEOTIDE SEQUENCE</scope>
    <source>
        <strain evidence="14">An582</strain>
    </source>
</reference>
<dbReference type="Gene3D" id="1.10.10.1230">
    <property type="entry name" value="Penicillin-binding protein, N-terminal non-catalytic domain, head sub-domain"/>
    <property type="match status" value="1"/>
</dbReference>
<dbReference type="AlphaFoldDB" id="A0A938XC08"/>
<dbReference type="Proteomes" id="UP000705508">
    <property type="component" value="Unassembled WGS sequence"/>
</dbReference>
<feature type="domain" description="Penicillin-binding protein dimerisation" evidence="13">
    <location>
        <begin position="67"/>
        <end position="329"/>
    </location>
</feature>
<sequence>MQAGLYSIWERIKSGIYELFQRRAVVMIIAFCALFSILVGRLFHLQIVNGQSYLEDYTLQIQKTRTIQGTRGNIYDRNGNLLAYNELAYSVTIEDNGVYDTTKQKNEALNEEINRIIEIVESNGDAVISDFGIVLDANGEYQFSMTDETQRLRFVADVFGERYIDSLDEEQRNMSATDIIDYLCTDETYGYGIDQDKTEPEHVLKMVNIRYAIGLNSFQKYIPTTVAEDVSDETVAAIMEHLPELQGVDIAGESMRRYTDSKYFANLIGYTGQISQEEYNALSKADQKKYDLTDTVGKSGLEQVLDGTLQGEKGEVKLYVNSVGRVIDTVGETEPKAGSDVYLTIDADLQKAAYNVLEQELAGILLTRMQDILDYDRSVCTDAADVIVASGDAYYALIDNDIVDMSHFSSEDAGAAEKSVYGKFAPYKEQVIAQAASVMQDADASAYKDMSREWQAYLSYIVNDVLTGENGVIVSGSIDTEDQTYQQWKTQETINVYTYLNYAISQNWVDSSRLQDYLPEEGNYSDSTEVYSAMVAYVTDMLARQTEFDKLIYQYMIKAGAVTGRELCMTLYEQGVLSADDGQYDALSSGSVGAYDFLRGKIQTLEITPGQLGLEPCRGSVVITDTDTGDVLACVSYPGYDNNRLANTMDSKYYNQLNTSTSRPFYNSATQEATAPGSTYKPLVAVAGLTEGVITTETDVYCDGTYDVITPEVHCWVYPDGHGSMNVVSGIANSCNEFFNNIGFQLGKQADETYSSEYGLERLAKYADMFGLNETSGLEIPEMDPKISDEDSVRSAMGQGTNNFTTSQLARYITAIANQGTLFNLSLLDHVENVDGEVTEEFESGQPRQIEGISQTTWDAVHAGMRGVVESSSAFTAMNASSVSVAGKTGTAQQSTTHADHGLFVGFAPYDDPEIAMAVRIANGYSSTYASEIGSDIFQYYYQVTDEAELITGQAAEISLTTHGD</sequence>
<evidence type="ECO:0000256" key="11">
    <source>
        <dbReference type="SAM" id="Phobius"/>
    </source>
</evidence>
<evidence type="ECO:0000256" key="4">
    <source>
        <dbReference type="ARBA" id="ARBA00022475"/>
    </source>
</evidence>
<dbReference type="SUPFAM" id="SSF56519">
    <property type="entry name" value="Penicillin binding protein dimerisation domain"/>
    <property type="match status" value="1"/>
</dbReference>
<dbReference type="GO" id="GO:0005886">
    <property type="term" value="C:plasma membrane"/>
    <property type="evidence" value="ECO:0007669"/>
    <property type="project" value="UniProtKB-SubCell"/>
</dbReference>
<dbReference type="PANTHER" id="PTHR30627">
    <property type="entry name" value="PEPTIDOGLYCAN D,D-TRANSPEPTIDASE"/>
    <property type="match status" value="1"/>
</dbReference>
<feature type="domain" description="Penicillin-binding protein transpeptidase" evidence="12">
    <location>
        <begin position="619"/>
        <end position="938"/>
    </location>
</feature>
<comment type="caution">
    <text evidence="14">The sequence shown here is derived from an EMBL/GenBank/DDBJ whole genome shotgun (WGS) entry which is preliminary data.</text>
</comment>
<evidence type="ECO:0000256" key="6">
    <source>
        <dbReference type="ARBA" id="ARBA00022960"/>
    </source>
</evidence>
<evidence type="ECO:0000256" key="2">
    <source>
        <dbReference type="ARBA" id="ARBA00004236"/>
    </source>
</evidence>
<keyword evidence="6" id="KW-0133">Cell shape</keyword>
<dbReference type="InterPro" id="IPR005311">
    <property type="entry name" value="PBP_dimer"/>
</dbReference>
<dbReference type="PANTHER" id="PTHR30627:SF2">
    <property type="entry name" value="PEPTIDOGLYCAN D,D-TRANSPEPTIDASE MRDA"/>
    <property type="match status" value="1"/>
</dbReference>
<comment type="subcellular location">
    <subcellularLocation>
        <location evidence="2">Cell membrane</location>
    </subcellularLocation>
    <subcellularLocation>
        <location evidence="1">Membrane</location>
        <topology evidence="1">Single-pass membrane protein</topology>
    </subcellularLocation>
</comment>
<evidence type="ECO:0000256" key="7">
    <source>
        <dbReference type="ARBA" id="ARBA00022984"/>
    </source>
</evidence>
<dbReference type="Gene3D" id="3.40.710.10">
    <property type="entry name" value="DD-peptidase/beta-lactamase superfamily"/>
    <property type="match status" value="1"/>
</dbReference>
<dbReference type="InterPro" id="IPR036138">
    <property type="entry name" value="PBP_dimer_sf"/>
</dbReference>
<evidence type="ECO:0000256" key="8">
    <source>
        <dbReference type="ARBA" id="ARBA00022989"/>
    </source>
</evidence>
<organism evidence="14 15">
    <name type="scientific">Mordavella massiliensis</name>
    <dbReference type="NCBI Taxonomy" id="1871024"/>
    <lineage>
        <taxon>Bacteria</taxon>
        <taxon>Bacillati</taxon>
        <taxon>Bacillota</taxon>
        <taxon>Clostridia</taxon>
        <taxon>Eubacteriales</taxon>
        <taxon>Clostridiaceae</taxon>
        <taxon>Mordavella</taxon>
    </lineage>
</organism>
<dbReference type="GO" id="GO:0009252">
    <property type="term" value="P:peptidoglycan biosynthetic process"/>
    <property type="evidence" value="ECO:0007669"/>
    <property type="project" value="UniProtKB-KW"/>
</dbReference>
<evidence type="ECO:0000256" key="5">
    <source>
        <dbReference type="ARBA" id="ARBA00022692"/>
    </source>
</evidence>
<dbReference type="EMBL" id="JACJKS010000016">
    <property type="protein sequence ID" value="MBM6949019.1"/>
    <property type="molecule type" value="Genomic_DNA"/>
</dbReference>
<dbReference type="SUPFAM" id="SSF56601">
    <property type="entry name" value="beta-lactamase/transpeptidase-like"/>
    <property type="match status" value="1"/>
</dbReference>
<dbReference type="InterPro" id="IPR012338">
    <property type="entry name" value="Beta-lactam/transpept-like"/>
</dbReference>
<evidence type="ECO:0000256" key="10">
    <source>
        <dbReference type="ARBA" id="ARBA00023316"/>
    </source>
</evidence>
<evidence type="ECO:0000256" key="1">
    <source>
        <dbReference type="ARBA" id="ARBA00004167"/>
    </source>
</evidence>
<dbReference type="Pfam" id="PF00905">
    <property type="entry name" value="Transpeptidase"/>
    <property type="match status" value="1"/>
</dbReference>
<comment type="similarity">
    <text evidence="3">Belongs to the transpeptidase family.</text>
</comment>
<evidence type="ECO:0000256" key="9">
    <source>
        <dbReference type="ARBA" id="ARBA00023136"/>
    </source>
</evidence>
<gene>
    <name evidence="14" type="ORF">H6A20_10185</name>
</gene>
<dbReference type="GO" id="GO:0071555">
    <property type="term" value="P:cell wall organization"/>
    <property type="evidence" value="ECO:0007669"/>
    <property type="project" value="UniProtKB-KW"/>
</dbReference>
<evidence type="ECO:0000259" key="12">
    <source>
        <dbReference type="Pfam" id="PF00905"/>
    </source>
</evidence>
<dbReference type="Gene3D" id="3.90.1310.10">
    <property type="entry name" value="Penicillin-binding protein 2a (Domain 2)"/>
    <property type="match status" value="1"/>
</dbReference>
<dbReference type="GO" id="GO:0008658">
    <property type="term" value="F:penicillin binding"/>
    <property type="evidence" value="ECO:0007669"/>
    <property type="project" value="InterPro"/>
</dbReference>
<evidence type="ECO:0000313" key="15">
    <source>
        <dbReference type="Proteomes" id="UP000705508"/>
    </source>
</evidence>
<protein>
    <submittedName>
        <fullName evidence="14">Penicillin-binding protein</fullName>
    </submittedName>
</protein>
<feature type="transmembrane region" description="Helical" evidence="11">
    <location>
        <begin position="24"/>
        <end position="43"/>
    </location>
</feature>
<keyword evidence="8 11" id="KW-1133">Transmembrane helix</keyword>
<dbReference type="GO" id="GO:0071972">
    <property type="term" value="F:peptidoglycan L,D-transpeptidase activity"/>
    <property type="evidence" value="ECO:0007669"/>
    <property type="project" value="TreeGrafter"/>
</dbReference>
<keyword evidence="4" id="KW-1003">Cell membrane</keyword>
<dbReference type="InterPro" id="IPR050515">
    <property type="entry name" value="Beta-lactam/transpept"/>
</dbReference>
<dbReference type="GO" id="GO:0008360">
    <property type="term" value="P:regulation of cell shape"/>
    <property type="evidence" value="ECO:0007669"/>
    <property type="project" value="UniProtKB-KW"/>
</dbReference>
<keyword evidence="10" id="KW-0961">Cell wall biogenesis/degradation</keyword>
<evidence type="ECO:0000259" key="13">
    <source>
        <dbReference type="Pfam" id="PF03717"/>
    </source>
</evidence>
<proteinExistence type="inferred from homology"/>
<keyword evidence="7" id="KW-0573">Peptidoglycan synthesis</keyword>
<accession>A0A938XC08</accession>
<keyword evidence="5 11" id="KW-0812">Transmembrane</keyword>
<dbReference type="InterPro" id="IPR001460">
    <property type="entry name" value="PCN-bd_Tpept"/>
</dbReference>
<keyword evidence="9 11" id="KW-0472">Membrane</keyword>
<dbReference type="Pfam" id="PF03717">
    <property type="entry name" value="PBP_dimer"/>
    <property type="match status" value="1"/>
</dbReference>
<reference evidence="14" key="1">
    <citation type="submission" date="2020-08" db="EMBL/GenBank/DDBJ databases">
        <authorList>
            <person name="Cejkova D."/>
            <person name="Kubasova T."/>
            <person name="Jahodarova E."/>
            <person name="Rychlik I."/>
        </authorList>
    </citation>
    <scope>NUCLEOTIDE SEQUENCE</scope>
    <source>
        <strain evidence="14">An582</strain>
    </source>
</reference>
<evidence type="ECO:0000256" key="3">
    <source>
        <dbReference type="ARBA" id="ARBA00007171"/>
    </source>
</evidence>
<evidence type="ECO:0000313" key="14">
    <source>
        <dbReference type="EMBL" id="MBM6949019.1"/>
    </source>
</evidence>
<name>A0A938XC08_9CLOT</name>